<dbReference type="CDD" id="cd07995">
    <property type="entry name" value="TPK"/>
    <property type="match status" value="1"/>
</dbReference>
<dbReference type="Gene3D" id="3.40.50.10240">
    <property type="entry name" value="Thiamin pyrophosphokinase, catalytic domain"/>
    <property type="match status" value="1"/>
</dbReference>
<dbReference type="PANTHER" id="PTHR41299:SF1">
    <property type="entry name" value="THIAMINE PYROPHOSPHOKINASE"/>
    <property type="match status" value="1"/>
</dbReference>
<dbReference type="GO" id="GO:0004788">
    <property type="term" value="F:thiamine diphosphokinase activity"/>
    <property type="evidence" value="ECO:0007669"/>
    <property type="project" value="UniProtKB-UniRule"/>
</dbReference>
<dbReference type="EC" id="2.7.6.2" evidence="5"/>
<gene>
    <name evidence="7" type="ORF">HNQ80_003053</name>
</gene>
<evidence type="ECO:0000256" key="5">
    <source>
        <dbReference type="NCBIfam" id="TIGR01378"/>
    </source>
</evidence>
<name>A0A841KXG3_9FIRM</name>
<proteinExistence type="predicted"/>
<dbReference type="InterPro" id="IPR007371">
    <property type="entry name" value="TPK_catalytic"/>
</dbReference>
<evidence type="ECO:0000256" key="4">
    <source>
        <dbReference type="ARBA" id="ARBA00022840"/>
    </source>
</evidence>
<comment type="caution">
    <text evidence="7">The sequence shown here is derived from an EMBL/GenBank/DDBJ whole genome shotgun (WGS) entry which is preliminary data.</text>
</comment>
<evidence type="ECO:0000259" key="6">
    <source>
        <dbReference type="SMART" id="SM00983"/>
    </source>
</evidence>
<protein>
    <recommendedName>
        <fullName evidence="5">Thiamine diphosphokinase</fullName>
        <ecNumber evidence="5">2.7.6.2</ecNumber>
    </recommendedName>
</protein>
<accession>A0A841KXG3</accession>
<evidence type="ECO:0000313" key="7">
    <source>
        <dbReference type="EMBL" id="MBB6216948.1"/>
    </source>
</evidence>
<dbReference type="SUPFAM" id="SSF63862">
    <property type="entry name" value="Thiamin pyrophosphokinase, substrate-binding domain"/>
    <property type="match status" value="1"/>
</dbReference>
<dbReference type="InterPro" id="IPR036759">
    <property type="entry name" value="TPK_catalytic_sf"/>
</dbReference>
<feature type="domain" description="Thiamin pyrophosphokinase thiamin-binding" evidence="6">
    <location>
        <begin position="146"/>
        <end position="205"/>
    </location>
</feature>
<dbReference type="PANTHER" id="PTHR41299">
    <property type="entry name" value="THIAMINE PYROPHOSPHOKINASE"/>
    <property type="match status" value="1"/>
</dbReference>
<keyword evidence="1 7" id="KW-0808">Transferase</keyword>
<dbReference type="SUPFAM" id="SSF63999">
    <property type="entry name" value="Thiamin pyrophosphokinase, catalytic domain"/>
    <property type="match status" value="1"/>
</dbReference>
<dbReference type="RefSeq" id="WP_184311468.1">
    <property type="nucleotide sequence ID" value="NZ_JACHEN010000019.1"/>
</dbReference>
<dbReference type="GO" id="GO:0009229">
    <property type="term" value="P:thiamine diphosphate biosynthetic process"/>
    <property type="evidence" value="ECO:0007669"/>
    <property type="project" value="InterPro"/>
</dbReference>
<evidence type="ECO:0000256" key="2">
    <source>
        <dbReference type="ARBA" id="ARBA00022741"/>
    </source>
</evidence>
<keyword evidence="8" id="KW-1185">Reference proteome</keyword>
<dbReference type="NCBIfam" id="TIGR01378">
    <property type="entry name" value="thi_PPkinase"/>
    <property type="match status" value="1"/>
</dbReference>
<dbReference type="AlphaFoldDB" id="A0A841KXG3"/>
<evidence type="ECO:0000256" key="1">
    <source>
        <dbReference type="ARBA" id="ARBA00022679"/>
    </source>
</evidence>
<dbReference type="SMART" id="SM00983">
    <property type="entry name" value="TPK_B1_binding"/>
    <property type="match status" value="1"/>
</dbReference>
<dbReference type="GO" id="GO:0006772">
    <property type="term" value="P:thiamine metabolic process"/>
    <property type="evidence" value="ECO:0007669"/>
    <property type="project" value="UniProtKB-UniRule"/>
</dbReference>
<dbReference type="InterPro" id="IPR007373">
    <property type="entry name" value="Thiamin_PyroPKinase_B1-bd"/>
</dbReference>
<evidence type="ECO:0000256" key="3">
    <source>
        <dbReference type="ARBA" id="ARBA00022777"/>
    </source>
</evidence>
<sequence>MRCAIVSNGDITNYAIHRKIIDDCDYVVCADGGARHLRAMGIYPNAIVGDLDSMGDDEMVYFRERDIEFYKFPARKDYTDSDLAIQYALEKGCTEILMLGCIGSRMDHTLANITMLLPLLEQGIQARIVDEHNEIFVINDSALVEGEPGRFVSLIPLSATVEGITLSGFEYPLNNATLKMGSSLGISNQLKEQQGCIRLRSGNLLVILAKD</sequence>
<dbReference type="Pfam" id="PF04265">
    <property type="entry name" value="TPK_B1_binding"/>
    <property type="match status" value="1"/>
</dbReference>
<dbReference type="InterPro" id="IPR006282">
    <property type="entry name" value="Thi_PPkinase"/>
</dbReference>
<organism evidence="7 8">
    <name type="scientific">Anaerosolibacter carboniphilus</name>
    <dbReference type="NCBI Taxonomy" id="1417629"/>
    <lineage>
        <taxon>Bacteria</taxon>
        <taxon>Bacillati</taxon>
        <taxon>Bacillota</taxon>
        <taxon>Clostridia</taxon>
        <taxon>Peptostreptococcales</taxon>
        <taxon>Thermotaleaceae</taxon>
        <taxon>Anaerosolibacter</taxon>
    </lineage>
</organism>
<evidence type="ECO:0000313" key="8">
    <source>
        <dbReference type="Proteomes" id="UP000579281"/>
    </source>
</evidence>
<dbReference type="InterPro" id="IPR053149">
    <property type="entry name" value="TPK"/>
</dbReference>
<dbReference type="EMBL" id="JACHEN010000019">
    <property type="protein sequence ID" value="MBB6216948.1"/>
    <property type="molecule type" value="Genomic_DNA"/>
</dbReference>
<reference evidence="7 8" key="1">
    <citation type="submission" date="2020-08" db="EMBL/GenBank/DDBJ databases">
        <title>Genomic Encyclopedia of Type Strains, Phase IV (KMG-IV): sequencing the most valuable type-strain genomes for metagenomic binning, comparative biology and taxonomic classification.</title>
        <authorList>
            <person name="Goeker M."/>
        </authorList>
    </citation>
    <scope>NUCLEOTIDE SEQUENCE [LARGE SCALE GENOMIC DNA]</scope>
    <source>
        <strain evidence="7 8">DSM 103526</strain>
    </source>
</reference>
<dbReference type="GO" id="GO:0016301">
    <property type="term" value="F:kinase activity"/>
    <property type="evidence" value="ECO:0007669"/>
    <property type="project" value="UniProtKB-KW"/>
</dbReference>
<dbReference type="Proteomes" id="UP000579281">
    <property type="component" value="Unassembled WGS sequence"/>
</dbReference>
<dbReference type="GO" id="GO:0030975">
    <property type="term" value="F:thiamine binding"/>
    <property type="evidence" value="ECO:0007669"/>
    <property type="project" value="InterPro"/>
</dbReference>
<dbReference type="InterPro" id="IPR036371">
    <property type="entry name" value="TPK_B1-bd_sf"/>
</dbReference>
<dbReference type="Pfam" id="PF04263">
    <property type="entry name" value="TPK_catalytic"/>
    <property type="match status" value="1"/>
</dbReference>
<keyword evidence="2" id="KW-0547">Nucleotide-binding</keyword>
<dbReference type="GO" id="GO:0005524">
    <property type="term" value="F:ATP binding"/>
    <property type="evidence" value="ECO:0007669"/>
    <property type="project" value="UniProtKB-KW"/>
</dbReference>
<keyword evidence="3 7" id="KW-0418">Kinase</keyword>
<keyword evidence="4" id="KW-0067">ATP-binding</keyword>